<keyword evidence="8 14" id="KW-0963">Cytoplasm</keyword>
<sequence>MTQTALFAAEDGAPVALIAGCDEVGRGPWAGPVVAAAVVLDPAHPIAGLADSKLLSARRREELDAQIRAHSLGWSIAESSVEEIDQRNILQATLLAMQRAVAALPCKIDLLLVDGNQTPQVAMPCRAIVGGDAAEPAISAASIIAKVYRDRLMAELAQRYPGYGFERHSGYGTAAHRAALLTLGPCAEHRRSFAPIRRLLAQSIRPPTLKDVVS</sequence>
<evidence type="ECO:0000313" key="18">
    <source>
        <dbReference type="EMBL" id="ADG31477.1"/>
    </source>
</evidence>
<evidence type="ECO:0000256" key="9">
    <source>
        <dbReference type="ARBA" id="ARBA00022722"/>
    </source>
</evidence>
<comment type="cofactor">
    <cofactor evidence="2">
        <name>Mg(2+)</name>
        <dbReference type="ChEBI" id="CHEBI:18420"/>
    </cofactor>
</comment>
<keyword evidence="12 14" id="KW-0378">Hydrolase</keyword>
<name>D5X3B9_THIK1</name>
<feature type="binding site" evidence="14 15">
    <location>
        <position position="23"/>
    </location>
    <ligand>
        <name>a divalent metal cation</name>
        <dbReference type="ChEBI" id="CHEBI:60240"/>
    </ligand>
</feature>
<evidence type="ECO:0000256" key="4">
    <source>
        <dbReference type="ARBA" id="ARBA00004496"/>
    </source>
</evidence>
<dbReference type="NCBIfam" id="NF000596">
    <property type="entry name" value="PRK00015.1-4"/>
    <property type="match status" value="1"/>
</dbReference>
<evidence type="ECO:0000256" key="16">
    <source>
        <dbReference type="RuleBase" id="RU003515"/>
    </source>
</evidence>
<feature type="binding site" evidence="14 15">
    <location>
        <position position="114"/>
    </location>
    <ligand>
        <name>a divalent metal cation</name>
        <dbReference type="ChEBI" id="CHEBI:60240"/>
    </ligand>
</feature>
<dbReference type="GO" id="GO:0043137">
    <property type="term" value="P:DNA replication, removal of RNA primer"/>
    <property type="evidence" value="ECO:0007669"/>
    <property type="project" value="TreeGrafter"/>
</dbReference>
<feature type="domain" description="RNase H type-2" evidence="17">
    <location>
        <begin position="16"/>
        <end position="205"/>
    </location>
</feature>
<evidence type="ECO:0000256" key="1">
    <source>
        <dbReference type="ARBA" id="ARBA00000077"/>
    </source>
</evidence>
<dbReference type="GO" id="GO:0004523">
    <property type="term" value="F:RNA-DNA hybrid ribonuclease activity"/>
    <property type="evidence" value="ECO:0007669"/>
    <property type="project" value="UniProtKB-UniRule"/>
</dbReference>
<dbReference type="EMBL" id="CP002021">
    <property type="protein sequence ID" value="ADG31477.1"/>
    <property type="molecule type" value="Genomic_DNA"/>
</dbReference>
<comment type="similarity">
    <text evidence="5 14 16">Belongs to the RNase HII family.</text>
</comment>
<dbReference type="GO" id="GO:0030145">
    <property type="term" value="F:manganese ion binding"/>
    <property type="evidence" value="ECO:0007669"/>
    <property type="project" value="UniProtKB-UniRule"/>
</dbReference>
<evidence type="ECO:0000259" key="17">
    <source>
        <dbReference type="PROSITE" id="PS51975"/>
    </source>
</evidence>
<dbReference type="HAMAP" id="MF_00052_B">
    <property type="entry name" value="RNase_HII_B"/>
    <property type="match status" value="1"/>
</dbReference>
<dbReference type="EC" id="3.1.26.4" evidence="6 14"/>
<proteinExistence type="inferred from homology"/>
<dbReference type="HOGENOM" id="CLU_036532_3_2_4"/>
<dbReference type="GO" id="GO:0003723">
    <property type="term" value="F:RNA binding"/>
    <property type="evidence" value="ECO:0007669"/>
    <property type="project" value="UniProtKB-UniRule"/>
</dbReference>
<evidence type="ECO:0000256" key="14">
    <source>
        <dbReference type="HAMAP-Rule" id="MF_00052"/>
    </source>
</evidence>
<dbReference type="NCBIfam" id="NF000595">
    <property type="entry name" value="PRK00015.1-3"/>
    <property type="match status" value="1"/>
</dbReference>
<evidence type="ECO:0000256" key="8">
    <source>
        <dbReference type="ARBA" id="ARBA00022490"/>
    </source>
</evidence>
<comment type="subcellular location">
    <subcellularLocation>
        <location evidence="4 14">Cytoplasm</location>
    </subcellularLocation>
</comment>
<gene>
    <name evidence="14" type="primary">rnhB</name>
    <name evidence="18" type="ordered locus">Tint_2126</name>
</gene>
<dbReference type="eggNOG" id="COG0164">
    <property type="taxonomic scope" value="Bacteria"/>
</dbReference>
<dbReference type="PROSITE" id="PS51975">
    <property type="entry name" value="RNASE_H_2"/>
    <property type="match status" value="1"/>
</dbReference>
<reference evidence="18" key="1">
    <citation type="submission" date="2010-04" db="EMBL/GenBank/DDBJ databases">
        <title>Complete sequence of Thiomonas intermedia K12.</title>
        <authorList>
            <consortium name="US DOE Joint Genome Institute"/>
            <person name="Lucas S."/>
            <person name="Copeland A."/>
            <person name="Lapidus A."/>
            <person name="Cheng J.-F."/>
            <person name="Bruce D."/>
            <person name="Goodwin L."/>
            <person name="Pitluck S."/>
            <person name="Davenport K."/>
            <person name="Detter J.C."/>
            <person name="Han C."/>
            <person name="Tapia R."/>
            <person name="Land M."/>
            <person name="Hauser L."/>
            <person name="Kyrpides N."/>
            <person name="Ovchinnikova G."/>
            <person name="Kerfeld C.A."/>
            <person name="Cannon G.C."/>
            <person name="Heinhorst S."/>
            <person name="Woyke T."/>
        </authorList>
    </citation>
    <scope>NUCLEOTIDE SEQUENCE [LARGE SCALE GENOMIC DNA]</scope>
    <source>
        <strain evidence="18">K12</strain>
    </source>
</reference>
<dbReference type="InterPro" id="IPR022898">
    <property type="entry name" value="RNase_HII"/>
</dbReference>
<accession>D5X3B9</accession>
<keyword evidence="11 14" id="KW-0255">Endonuclease</keyword>
<dbReference type="GO" id="GO:0032299">
    <property type="term" value="C:ribonuclease H2 complex"/>
    <property type="evidence" value="ECO:0007669"/>
    <property type="project" value="TreeGrafter"/>
</dbReference>
<keyword evidence="10 14" id="KW-0479">Metal-binding</keyword>
<dbReference type="PANTHER" id="PTHR10954">
    <property type="entry name" value="RIBONUCLEASE H2 SUBUNIT A"/>
    <property type="match status" value="1"/>
</dbReference>
<evidence type="ECO:0000256" key="2">
    <source>
        <dbReference type="ARBA" id="ARBA00001946"/>
    </source>
</evidence>
<dbReference type="Pfam" id="PF01351">
    <property type="entry name" value="RNase_HII"/>
    <property type="match status" value="1"/>
</dbReference>
<dbReference type="BioCyc" id="TINT75379:TINT_RS10615-MONOMER"/>
<organism evidence="18">
    <name type="scientific">Thiomonas intermedia (strain K12)</name>
    <name type="common">Thiobacillus intermedius</name>
    <dbReference type="NCBI Taxonomy" id="75379"/>
    <lineage>
        <taxon>Bacteria</taxon>
        <taxon>Pseudomonadati</taxon>
        <taxon>Pseudomonadota</taxon>
        <taxon>Betaproteobacteria</taxon>
        <taxon>Burkholderiales</taxon>
        <taxon>Thiomonas</taxon>
    </lineage>
</organism>
<dbReference type="Gene3D" id="3.30.420.10">
    <property type="entry name" value="Ribonuclease H-like superfamily/Ribonuclease H"/>
    <property type="match status" value="1"/>
</dbReference>
<dbReference type="KEGG" id="tin:Tint_2126"/>
<comment type="cofactor">
    <cofactor evidence="14 15">
        <name>Mn(2+)</name>
        <dbReference type="ChEBI" id="CHEBI:29035"/>
    </cofactor>
    <cofactor evidence="14 15">
        <name>Mg(2+)</name>
        <dbReference type="ChEBI" id="CHEBI:18420"/>
    </cofactor>
    <text evidence="14 15">Manganese or magnesium. Binds 1 divalent metal ion per monomer in the absence of substrate. May bind a second metal ion after substrate binding.</text>
</comment>
<evidence type="ECO:0000256" key="3">
    <source>
        <dbReference type="ARBA" id="ARBA00004065"/>
    </source>
</evidence>
<evidence type="ECO:0000256" key="10">
    <source>
        <dbReference type="ARBA" id="ARBA00022723"/>
    </source>
</evidence>
<evidence type="ECO:0000256" key="7">
    <source>
        <dbReference type="ARBA" id="ARBA00019179"/>
    </source>
</evidence>
<dbReference type="AlphaFoldDB" id="D5X3B9"/>
<feature type="binding site" evidence="14 15">
    <location>
        <position position="22"/>
    </location>
    <ligand>
        <name>a divalent metal cation</name>
        <dbReference type="ChEBI" id="CHEBI:60240"/>
    </ligand>
</feature>
<dbReference type="STRING" id="75379.Tint_2126"/>
<evidence type="ECO:0000256" key="6">
    <source>
        <dbReference type="ARBA" id="ARBA00012180"/>
    </source>
</evidence>
<keyword evidence="9 14" id="KW-0540">Nuclease</keyword>
<dbReference type="InterPro" id="IPR012337">
    <property type="entry name" value="RNaseH-like_sf"/>
</dbReference>
<evidence type="ECO:0000256" key="13">
    <source>
        <dbReference type="ARBA" id="ARBA00023211"/>
    </source>
</evidence>
<dbReference type="InterPro" id="IPR001352">
    <property type="entry name" value="RNase_HII/HIII"/>
</dbReference>
<dbReference type="GO" id="GO:0005737">
    <property type="term" value="C:cytoplasm"/>
    <property type="evidence" value="ECO:0007669"/>
    <property type="project" value="UniProtKB-SubCell"/>
</dbReference>
<dbReference type="CDD" id="cd07182">
    <property type="entry name" value="RNase_HII_bacteria_HII_like"/>
    <property type="match status" value="1"/>
</dbReference>
<keyword evidence="13 14" id="KW-0464">Manganese</keyword>
<dbReference type="SUPFAM" id="SSF53098">
    <property type="entry name" value="Ribonuclease H-like"/>
    <property type="match status" value="1"/>
</dbReference>
<dbReference type="FunFam" id="3.30.420.10:FF:000006">
    <property type="entry name" value="Ribonuclease HII"/>
    <property type="match status" value="1"/>
</dbReference>
<dbReference type="PANTHER" id="PTHR10954:SF18">
    <property type="entry name" value="RIBONUCLEASE HII"/>
    <property type="match status" value="1"/>
</dbReference>
<comment type="function">
    <text evidence="3 14 16">Endonuclease that specifically degrades the RNA of RNA-DNA hybrids.</text>
</comment>
<dbReference type="GO" id="GO:0006298">
    <property type="term" value="P:mismatch repair"/>
    <property type="evidence" value="ECO:0007669"/>
    <property type="project" value="TreeGrafter"/>
</dbReference>
<evidence type="ECO:0000256" key="12">
    <source>
        <dbReference type="ARBA" id="ARBA00022801"/>
    </source>
</evidence>
<evidence type="ECO:0000256" key="15">
    <source>
        <dbReference type="PROSITE-ProRule" id="PRU01319"/>
    </source>
</evidence>
<dbReference type="InterPro" id="IPR036397">
    <property type="entry name" value="RNaseH_sf"/>
</dbReference>
<comment type="catalytic activity">
    <reaction evidence="1 14 15 16">
        <text>Endonucleolytic cleavage to 5'-phosphomonoester.</text>
        <dbReference type="EC" id="3.1.26.4"/>
    </reaction>
</comment>
<evidence type="ECO:0000256" key="11">
    <source>
        <dbReference type="ARBA" id="ARBA00022759"/>
    </source>
</evidence>
<evidence type="ECO:0000256" key="5">
    <source>
        <dbReference type="ARBA" id="ARBA00007383"/>
    </source>
</evidence>
<protein>
    <recommendedName>
        <fullName evidence="7 14">Ribonuclease HII</fullName>
        <shortName evidence="14">RNase HII</shortName>
        <ecNumber evidence="6 14">3.1.26.4</ecNumber>
    </recommendedName>
</protein>
<dbReference type="InterPro" id="IPR024567">
    <property type="entry name" value="RNase_HII/HIII_dom"/>
</dbReference>